<reference evidence="3 4" key="1">
    <citation type="submission" date="2024-04" db="EMBL/GenBank/DDBJ databases">
        <title>Genome sequencing and assembly of rice foliar adapted Chryseobacterium endophyticum OsEnb-ALM-A6.</title>
        <authorList>
            <person name="Kumar S."/>
            <person name="Javed M."/>
            <person name="Chouhan V."/>
            <person name="Charishma K."/>
            <person name="Patel A."/>
            <person name="Kumar M."/>
            <person name="Sahu K.P."/>
            <person name="Kumar A."/>
        </authorList>
    </citation>
    <scope>NUCLEOTIDE SEQUENCE [LARGE SCALE GENOMIC DNA]</scope>
    <source>
        <strain evidence="3 4">OsEnb-ALM-A6</strain>
    </source>
</reference>
<dbReference type="PROSITE" id="PS51688">
    <property type="entry name" value="ICA"/>
    <property type="match status" value="1"/>
</dbReference>
<feature type="compositionally biased region" description="Polar residues" evidence="1">
    <location>
        <begin position="690"/>
        <end position="700"/>
    </location>
</feature>
<evidence type="ECO:0000313" key="4">
    <source>
        <dbReference type="Proteomes" id="UP001463665"/>
    </source>
</evidence>
<name>A0AAU6WPS7_9FLAO</name>
<organism evidence="3 4">
    <name type="scientific">Chryseobacterium endophyticum</name>
    <dbReference type="NCBI Taxonomy" id="1854762"/>
    <lineage>
        <taxon>Bacteria</taxon>
        <taxon>Pseudomonadati</taxon>
        <taxon>Bacteroidota</taxon>
        <taxon>Flavobacteriia</taxon>
        <taxon>Flavobacteriales</taxon>
        <taxon>Weeksellaceae</taxon>
        <taxon>Chryseobacterium group</taxon>
        <taxon>Chryseobacterium</taxon>
    </lineage>
</organism>
<evidence type="ECO:0000259" key="2">
    <source>
        <dbReference type="PROSITE" id="PS51688"/>
    </source>
</evidence>
<dbReference type="InterPro" id="IPR030392">
    <property type="entry name" value="S74_ICA"/>
</dbReference>
<gene>
    <name evidence="3" type="ORF">AAFP95_20625</name>
</gene>
<proteinExistence type="predicted"/>
<evidence type="ECO:0000313" key="3">
    <source>
        <dbReference type="EMBL" id="XAO74045.1"/>
    </source>
</evidence>
<feature type="domain" description="Peptidase S74" evidence="2">
    <location>
        <begin position="590"/>
        <end position="687"/>
    </location>
</feature>
<accession>A0AAU6WPS7</accession>
<dbReference type="AlphaFoldDB" id="A0AAU6WPS7"/>
<evidence type="ECO:0000256" key="1">
    <source>
        <dbReference type="SAM" id="MobiDB-lite"/>
    </source>
</evidence>
<dbReference type="EMBL" id="CP154834">
    <property type="protein sequence ID" value="XAO74045.1"/>
    <property type="molecule type" value="Genomic_DNA"/>
</dbReference>
<feature type="region of interest" description="Disordered" evidence="1">
    <location>
        <begin position="684"/>
        <end position="713"/>
    </location>
</feature>
<dbReference type="Proteomes" id="UP001463665">
    <property type="component" value="Chromosome"/>
</dbReference>
<sequence length="713" mass="73824">MVFAGMQAQIQTNNGVTNGITNSNVLLDGSSGFSTEAGAGPYVGKGVVIPSVDLVNFQFDLSQADGFTFPTYFDGMIVYNNATGNTLTTGNRPSTSLAVTPGFYYFYNPNGASNGNITGGQWKPLGGTATGLNIYNSNGTLDNNRIITMTDKNLTFQATSGNQSFFSNANAGSGYYIKNANAGNAAYTYLAIGNDSLSNTVLFMNSSTSTSDAGANGAVLRNDAGDMNIQSQGGKGLQIQKNTGNSILNTSNPGAGGLTIVNPSNDANAYTGFAINNGSSAVNLFLNSVSRTADGGTNGATLRNDAGDINIQSQGANGLTIQKTTGSAVLNTNNAGYGGFSVLNPNTDSNSYTAFALNNGTSALNMFLNSPARTTDGGTNGATMRNDAGDLNLQSKGANGLLIQSTSGNASLKTSNDGYGGLSVTNFNTSSNSFTGFALANGVTALNMFLNSSSRTVDGGINSATLRNDAGDLNMQSKGANGLLIQSITGTSSLNTNSSNYGGFIVKNTNTSATSYAGLTLSNGSTAAFNMFLNSAARTADGGSNAVTLRNDLGSINMQSVGGNGLSIAANTGITTFSNTVITPRVQGPSDRRFKKDITPIYNATEKLNQLNGYTYTWRDRKEFAGQALGEGKDMGVIAQEVEKVFPDAVMTNKDGYKSVNYNALIPVLIEALKESNRKIQALEDRLNGSGKTPVSSVQKNDFKPAGNLPGKL</sequence>
<dbReference type="Pfam" id="PF13884">
    <property type="entry name" value="Peptidase_S74"/>
    <property type="match status" value="1"/>
</dbReference>
<protein>
    <submittedName>
        <fullName evidence="3">Tail fiber domain-containing protein</fullName>
    </submittedName>
</protein>
<keyword evidence="4" id="KW-1185">Reference proteome</keyword>
<dbReference type="RefSeq" id="WP_345766336.1">
    <property type="nucleotide sequence ID" value="NZ_CP154834.1"/>
</dbReference>